<dbReference type="PROSITE" id="PS01121">
    <property type="entry name" value="CASPASE_HIS"/>
    <property type="match status" value="1"/>
</dbReference>
<keyword evidence="13" id="KW-1185">Reference proteome</keyword>
<dbReference type="PROSITE" id="PS01122">
    <property type="entry name" value="CASPASE_CYS"/>
    <property type="match status" value="1"/>
</dbReference>
<evidence type="ECO:0000256" key="5">
    <source>
        <dbReference type="ARBA" id="ARBA00023145"/>
    </source>
</evidence>
<feature type="domain" description="CARD" evidence="11">
    <location>
        <begin position="1"/>
        <end position="91"/>
    </location>
</feature>
<evidence type="ECO:0000256" key="1">
    <source>
        <dbReference type="ARBA" id="ARBA00010134"/>
    </source>
</evidence>
<dbReference type="Gene3D" id="1.10.533.10">
    <property type="entry name" value="Death Domain, Fas"/>
    <property type="match status" value="1"/>
</dbReference>
<proteinExistence type="inferred from homology"/>
<dbReference type="PROSITE" id="PS50208">
    <property type="entry name" value="CASPASE_P20"/>
    <property type="match status" value="1"/>
</dbReference>
<dbReference type="PROSITE" id="PS50209">
    <property type="entry name" value="CARD"/>
    <property type="match status" value="1"/>
</dbReference>
<feature type="compositionally biased region" description="Low complexity" evidence="8">
    <location>
        <begin position="104"/>
        <end position="114"/>
    </location>
</feature>
<evidence type="ECO:0000256" key="3">
    <source>
        <dbReference type="ARBA" id="ARBA00022801"/>
    </source>
</evidence>
<feature type="domain" description="Caspase family p10" evidence="9">
    <location>
        <begin position="303"/>
        <end position="367"/>
    </location>
</feature>
<gene>
    <name evidence="12" type="ORF">AGOR_G00126440</name>
</gene>
<feature type="region of interest" description="Disordered" evidence="8">
    <location>
        <begin position="82"/>
        <end position="114"/>
    </location>
</feature>
<dbReference type="GO" id="GO:0004197">
    <property type="term" value="F:cysteine-type endopeptidase activity"/>
    <property type="evidence" value="ECO:0007669"/>
    <property type="project" value="InterPro"/>
</dbReference>
<dbReference type="InterPro" id="IPR033139">
    <property type="entry name" value="Caspase_cys_AS"/>
</dbReference>
<accession>A0A8T3DH21</accession>
<comment type="similarity">
    <text evidence="1 7">Belongs to the peptidase C14A family.</text>
</comment>
<evidence type="ECO:0000259" key="10">
    <source>
        <dbReference type="PROSITE" id="PS50208"/>
    </source>
</evidence>
<dbReference type="InterPro" id="IPR002138">
    <property type="entry name" value="Pept_C14_p10"/>
</dbReference>
<dbReference type="Pfam" id="PF00619">
    <property type="entry name" value="CARD"/>
    <property type="match status" value="1"/>
</dbReference>
<evidence type="ECO:0000256" key="6">
    <source>
        <dbReference type="PIRSR" id="PIRSR038001-1"/>
    </source>
</evidence>
<dbReference type="InterPro" id="IPR001315">
    <property type="entry name" value="CARD"/>
</dbReference>
<dbReference type="InterPro" id="IPR002398">
    <property type="entry name" value="Pept_C14"/>
</dbReference>
<dbReference type="GO" id="GO:0050727">
    <property type="term" value="P:regulation of inflammatory response"/>
    <property type="evidence" value="ECO:0007669"/>
    <property type="project" value="TreeGrafter"/>
</dbReference>
<dbReference type="PANTHER" id="PTHR47901:SF3">
    <property type="entry name" value="CASPASE-1"/>
    <property type="match status" value="1"/>
</dbReference>
<dbReference type="PROSITE" id="PS50207">
    <property type="entry name" value="CASPASE_P10"/>
    <property type="match status" value="1"/>
</dbReference>
<evidence type="ECO:0000313" key="13">
    <source>
        <dbReference type="Proteomes" id="UP000829720"/>
    </source>
</evidence>
<dbReference type="EMBL" id="JAERUA010000011">
    <property type="protein sequence ID" value="KAI1893705.1"/>
    <property type="molecule type" value="Genomic_DNA"/>
</dbReference>
<dbReference type="InterPro" id="IPR011600">
    <property type="entry name" value="Pept_C14_caspase"/>
</dbReference>
<dbReference type="PIRSF" id="PIRSF038001">
    <property type="entry name" value="Caspase_ICE"/>
    <property type="match status" value="1"/>
</dbReference>
<dbReference type="GO" id="GO:0072557">
    <property type="term" value="C:IPAF inflammasome complex"/>
    <property type="evidence" value="ECO:0007669"/>
    <property type="project" value="TreeGrafter"/>
</dbReference>
<keyword evidence="4" id="KW-0788">Thiol protease</keyword>
<evidence type="ECO:0000259" key="11">
    <source>
        <dbReference type="PROSITE" id="PS50209"/>
    </source>
</evidence>
<dbReference type="SMART" id="SM00115">
    <property type="entry name" value="CASc"/>
    <property type="match status" value="1"/>
</dbReference>
<dbReference type="SUPFAM" id="SSF47986">
    <property type="entry name" value="DEATH domain"/>
    <property type="match status" value="1"/>
</dbReference>
<dbReference type="Proteomes" id="UP000829720">
    <property type="component" value="Unassembled WGS sequence"/>
</dbReference>
<dbReference type="GO" id="GO:0072559">
    <property type="term" value="C:NLRP3 inflammasome complex"/>
    <property type="evidence" value="ECO:0007669"/>
    <property type="project" value="TreeGrafter"/>
</dbReference>
<dbReference type="PRINTS" id="PR00376">
    <property type="entry name" value="IL1BCENZYME"/>
</dbReference>
<evidence type="ECO:0000256" key="7">
    <source>
        <dbReference type="RuleBase" id="RU003971"/>
    </source>
</evidence>
<dbReference type="GO" id="GO:0042981">
    <property type="term" value="P:regulation of apoptotic process"/>
    <property type="evidence" value="ECO:0007669"/>
    <property type="project" value="InterPro"/>
</dbReference>
<organism evidence="12 13">
    <name type="scientific">Albula goreensis</name>
    <dbReference type="NCBI Taxonomy" id="1534307"/>
    <lineage>
        <taxon>Eukaryota</taxon>
        <taxon>Metazoa</taxon>
        <taxon>Chordata</taxon>
        <taxon>Craniata</taxon>
        <taxon>Vertebrata</taxon>
        <taxon>Euteleostomi</taxon>
        <taxon>Actinopterygii</taxon>
        <taxon>Neopterygii</taxon>
        <taxon>Teleostei</taxon>
        <taxon>Albuliformes</taxon>
        <taxon>Albulidae</taxon>
        <taxon>Albula</taxon>
    </lineage>
</organism>
<name>A0A8T3DH21_9TELE</name>
<reference evidence="12" key="1">
    <citation type="submission" date="2021-01" db="EMBL/GenBank/DDBJ databases">
        <authorList>
            <person name="Zahm M."/>
            <person name="Roques C."/>
            <person name="Cabau C."/>
            <person name="Klopp C."/>
            <person name="Donnadieu C."/>
            <person name="Jouanno E."/>
            <person name="Lampietro C."/>
            <person name="Louis A."/>
            <person name="Herpin A."/>
            <person name="Echchiki A."/>
            <person name="Berthelot C."/>
            <person name="Parey E."/>
            <person name="Roest-Crollius H."/>
            <person name="Braasch I."/>
            <person name="Postlethwait J."/>
            <person name="Bobe J."/>
            <person name="Montfort J."/>
            <person name="Bouchez O."/>
            <person name="Begum T."/>
            <person name="Mejri S."/>
            <person name="Adams A."/>
            <person name="Chen W.-J."/>
            <person name="Guiguen Y."/>
        </authorList>
    </citation>
    <scope>NUCLEOTIDE SEQUENCE</scope>
    <source>
        <tissue evidence="12">Blood</tissue>
    </source>
</reference>
<dbReference type="SUPFAM" id="SSF52129">
    <property type="entry name" value="Caspase-like"/>
    <property type="match status" value="1"/>
</dbReference>
<evidence type="ECO:0000256" key="2">
    <source>
        <dbReference type="ARBA" id="ARBA00022670"/>
    </source>
</evidence>
<keyword evidence="5" id="KW-0865">Zymogen</keyword>
<dbReference type="Pfam" id="PF00656">
    <property type="entry name" value="Peptidase_C14"/>
    <property type="match status" value="1"/>
</dbReference>
<dbReference type="AlphaFoldDB" id="A0A8T3DH21"/>
<dbReference type="OrthoDB" id="6097640at2759"/>
<dbReference type="InterPro" id="IPR016129">
    <property type="entry name" value="Caspase_his_AS"/>
</dbReference>
<keyword evidence="3" id="KW-0378">Hydrolase</keyword>
<dbReference type="InterPro" id="IPR001309">
    <property type="entry name" value="Pept_C14_p20"/>
</dbReference>
<feature type="domain" description="Caspase family p20" evidence="10">
    <location>
        <begin position="148"/>
        <end position="282"/>
    </location>
</feature>
<comment type="caution">
    <text evidence="12">The sequence shown here is derived from an EMBL/GenBank/DDBJ whole genome shotgun (WGS) entry which is preliminary data.</text>
</comment>
<evidence type="ECO:0000259" key="9">
    <source>
        <dbReference type="PROSITE" id="PS50207"/>
    </source>
</evidence>
<keyword evidence="2" id="KW-0645">Protease</keyword>
<dbReference type="PANTHER" id="PTHR47901">
    <property type="entry name" value="CASPASE RECRUITMENT DOMAIN-CONTAINING PROTEIN 18"/>
    <property type="match status" value="1"/>
</dbReference>
<evidence type="ECO:0000256" key="4">
    <source>
        <dbReference type="ARBA" id="ARBA00022807"/>
    </source>
</evidence>
<dbReference type="GO" id="GO:0006508">
    <property type="term" value="P:proteolysis"/>
    <property type="evidence" value="ECO:0007669"/>
    <property type="project" value="UniProtKB-KW"/>
</dbReference>
<dbReference type="SMART" id="SM00114">
    <property type="entry name" value="CARD"/>
    <property type="match status" value="1"/>
</dbReference>
<protein>
    <submittedName>
        <fullName evidence="12">Uncharacterized protein</fullName>
    </submittedName>
</protein>
<dbReference type="InterPro" id="IPR029030">
    <property type="entry name" value="Caspase-like_dom_sf"/>
</dbReference>
<dbReference type="InterPro" id="IPR015917">
    <property type="entry name" value="Pept_C14A"/>
</dbReference>
<dbReference type="InterPro" id="IPR011029">
    <property type="entry name" value="DEATH-like_dom_sf"/>
</dbReference>
<feature type="active site" evidence="6">
    <location>
        <position position="278"/>
    </location>
</feature>
<feature type="active site" evidence="6">
    <location>
        <position position="225"/>
    </location>
</feature>
<evidence type="ECO:0000313" key="12">
    <source>
        <dbReference type="EMBL" id="KAI1893705.1"/>
    </source>
</evidence>
<evidence type="ECO:0000256" key="8">
    <source>
        <dbReference type="SAM" id="MobiDB-lite"/>
    </source>
</evidence>
<dbReference type="CDD" id="cd00032">
    <property type="entry name" value="CASc"/>
    <property type="match status" value="1"/>
</dbReference>
<dbReference type="Gene3D" id="3.40.50.1460">
    <property type="match status" value="1"/>
</dbReference>
<sequence>MADKELAHVRTRFVADVSIPVIKGLLDDLYEDRVLNDEEKEEVLQANQARADKARCLIDMVRNKGAKASDKLISRLKDQDSNLHDKLNLGKGPQPADPGPASPPKSSKQSVSQVLIPCDDKARKMLEREKKKERKDQEIYIIKEKSERKRLALLINNVNFSCEEKNRHGANKDEERMERLLTDLGYKVEKHIDLPAEAIDQCVKEFSQREDHSHSDSTFVVIMSHGMRDFICGTRHGAVDGAKKVEDLFSINNIFKHLNAVNCVGLRDKPKVIVIQACRGSDRGGALVSDSASEMTSGLEEDGCRKVHKEKDFATLMACTPDTVSFRHTVNGALLIQHLVDTVNTHAHEDHIEELFRKGYGQISRYS</sequence>
<dbReference type="GO" id="GO:0097169">
    <property type="term" value="C:AIM2 inflammasome complex"/>
    <property type="evidence" value="ECO:0007669"/>
    <property type="project" value="TreeGrafter"/>
</dbReference>